<dbReference type="Gene3D" id="1.20.1250.20">
    <property type="entry name" value="MFS general substrate transporter like domains"/>
    <property type="match status" value="1"/>
</dbReference>
<evidence type="ECO:0000256" key="3">
    <source>
        <dbReference type="ARBA" id="ARBA00022692"/>
    </source>
</evidence>
<dbReference type="PROSITE" id="PS50850">
    <property type="entry name" value="MFS"/>
    <property type="match status" value="1"/>
</dbReference>
<keyword evidence="2" id="KW-0813">Transport</keyword>
<evidence type="ECO:0000259" key="9">
    <source>
        <dbReference type="PROSITE" id="PS50850"/>
    </source>
</evidence>
<sequence length="305" mass="34955">MAEQRPSEVRPQETAAEDALEKDVGNPAVSTAAVVEPEVETGRELKEAPNRNVWIAWIYMFDWYPSHYPEDERKFLRKLDAFLLTFTSIAFFLKWLDQSNINSAYVSGMKEELKLKGNEYSMFPMFYNIGYVICQIPALLLLSRPKFTRWFLPSCEVAWSVLTFAQSRLQNAPQIFATRLLLGLLETPVASGCLFILSSWYKPEELFKRAGVWYVSNNIGVMFGGYLQAAAYTNLNGVGGMSGWRWLFIIDGSISLPLAFLGFFIFPGMPMSGRIWWMSEKEYELGQLRMREVGVEPPRRSPRLC</sequence>
<feature type="transmembrane region" description="Helical" evidence="8">
    <location>
        <begin position="181"/>
        <end position="200"/>
    </location>
</feature>
<gene>
    <name evidence="10" type="ORF">IM811_011044</name>
</gene>
<keyword evidence="5 8" id="KW-0472">Membrane</keyword>
<dbReference type="InterPro" id="IPR020846">
    <property type="entry name" value="MFS_dom"/>
</dbReference>
<dbReference type="GO" id="GO:0022857">
    <property type="term" value="F:transmembrane transporter activity"/>
    <property type="evidence" value="ECO:0007669"/>
    <property type="project" value="InterPro"/>
</dbReference>
<evidence type="ECO:0000256" key="6">
    <source>
        <dbReference type="ARBA" id="ARBA00037968"/>
    </source>
</evidence>
<comment type="similarity">
    <text evidence="6">Belongs to the major facilitator superfamily. Allantoate permease family.</text>
</comment>
<dbReference type="InterPro" id="IPR011701">
    <property type="entry name" value="MFS"/>
</dbReference>
<dbReference type="FunFam" id="1.20.1250.20:FF:000065">
    <property type="entry name" value="Putative MFS pantothenate transporter"/>
    <property type="match status" value="1"/>
</dbReference>
<comment type="subcellular location">
    <subcellularLocation>
        <location evidence="1">Membrane</location>
        <topology evidence="1">Multi-pass membrane protein</topology>
    </subcellularLocation>
</comment>
<feature type="compositionally biased region" description="Basic and acidic residues" evidence="7">
    <location>
        <begin position="1"/>
        <end position="11"/>
    </location>
</feature>
<proteinExistence type="inferred from homology"/>
<dbReference type="InterPro" id="IPR036259">
    <property type="entry name" value="MFS_trans_sf"/>
</dbReference>
<comment type="caution">
    <text evidence="10">The sequence shown here is derived from an EMBL/GenBank/DDBJ whole genome shotgun (WGS) entry which is preliminary data.</text>
</comment>
<evidence type="ECO:0000256" key="4">
    <source>
        <dbReference type="ARBA" id="ARBA00022989"/>
    </source>
</evidence>
<dbReference type="EMBL" id="JADCTT010000003">
    <property type="protein sequence ID" value="KAF9755603.1"/>
    <property type="molecule type" value="Genomic_DNA"/>
</dbReference>
<evidence type="ECO:0000256" key="8">
    <source>
        <dbReference type="SAM" id="Phobius"/>
    </source>
</evidence>
<evidence type="ECO:0000313" key="11">
    <source>
        <dbReference type="Proteomes" id="UP000616885"/>
    </source>
</evidence>
<evidence type="ECO:0000256" key="7">
    <source>
        <dbReference type="SAM" id="MobiDB-lite"/>
    </source>
</evidence>
<feature type="transmembrane region" description="Helical" evidence="8">
    <location>
        <begin position="212"/>
        <end position="232"/>
    </location>
</feature>
<organism evidence="10 11">
    <name type="scientific">Bionectria ochroleuca</name>
    <name type="common">Gliocladium roseum</name>
    <dbReference type="NCBI Taxonomy" id="29856"/>
    <lineage>
        <taxon>Eukaryota</taxon>
        <taxon>Fungi</taxon>
        <taxon>Dikarya</taxon>
        <taxon>Ascomycota</taxon>
        <taxon>Pezizomycotina</taxon>
        <taxon>Sordariomycetes</taxon>
        <taxon>Hypocreomycetidae</taxon>
        <taxon>Hypocreales</taxon>
        <taxon>Bionectriaceae</taxon>
        <taxon>Clonostachys</taxon>
    </lineage>
</organism>
<dbReference type="PANTHER" id="PTHR43791:SF28">
    <property type="entry name" value="MAJOR FACILITATOR SUPERFAMILY (MFS) PROFILE DOMAIN-CONTAINING PROTEIN"/>
    <property type="match status" value="1"/>
</dbReference>
<dbReference type="Pfam" id="PF07690">
    <property type="entry name" value="MFS_1"/>
    <property type="match status" value="1"/>
</dbReference>
<evidence type="ECO:0000256" key="2">
    <source>
        <dbReference type="ARBA" id="ARBA00022448"/>
    </source>
</evidence>
<evidence type="ECO:0000313" key="10">
    <source>
        <dbReference type="EMBL" id="KAF9755603.1"/>
    </source>
</evidence>
<dbReference type="SUPFAM" id="SSF103473">
    <property type="entry name" value="MFS general substrate transporter"/>
    <property type="match status" value="1"/>
</dbReference>
<evidence type="ECO:0000256" key="1">
    <source>
        <dbReference type="ARBA" id="ARBA00004141"/>
    </source>
</evidence>
<feature type="domain" description="Major facilitator superfamily (MFS) profile" evidence="9">
    <location>
        <begin position="83"/>
        <end position="305"/>
    </location>
</feature>
<name>A0A8H7NGQ2_BIOOC</name>
<reference evidence="10" key="1">
    <citation type="submission" date="2020-10" db="EMBL/GenBank/DDBJ databases">
        <title>High-Quality Genome Resource of Clonostachys rosea strain S41 by Oxford Nanopore Long-Read Sequencing.</title>
        <authorList>
            <person name="Wang H."/>
        </authorList>
    </citation>
    <scope>NUCLEOTIDE SEQUENCE</scope>
    <source>
        <strain evidence="10">S41</strain>
    </source>
</reference>
<dbReference type="Proteomes" id="UP000616885">
    <property type="component" value="Unassembled WGS sequence"/>
</dbReference>
<feature type="transmembrane region" description="Helical" evidence="8">
    <location>
        <begin position="125"/>
        <end position="143"/>
    </location>
</feature>
<keyword evidence="4 8" id="KW-1133">Transmembrane helix</keyword>
<accession>A0A8H7NGQ2</accession>
<keyword evidence="3 8" id="KW-0812">Transmembrane</keyword>
<dbReference type="AlphaFoldDB" id="A0A8H7NGQ2"/>
<protein>
    <recommendedName>
        <fullName evidence="9">Major facilitator superfamily (MFS) profile domain-containing protein</fullName>
    </recommendedName>
</protein>
<evidence type="ECO:0000256" key="5">
    <source>
        <dbReference type="ARBA" id="ARBA00023136"/>
    </source>
</evidence>
<feature type="region of interest" description="Disordered" evidence="7">
    <location>
        <begin position="1"/>
        <end position="24"/>
    </location>
</feature>
<dbReference type="GO" id="GO:0016020">
    <property type="term" value="C:membrane"/>
    <property type="evidence" value="ECO:0007669"/>
    <property type="project" value="UniProtKB-SubCell"/>
</dbReference>
<dbReference type="PANTHER" id="PTHR43791">
    <property type="entry name" value="PERMEASE-RELATED"/>
    <property type="match status" value="1"/>
</dbReference>
<feature type="transmembrane region" description="Helical" evidence="8">
    <location>
        <begin position="244"/>
        <end position="266"/>
    </location>
</feature>